<feature type="coiled-coil region" evidence="1">
    <location>
        <begin position="3"/>
        <end position="37"/>
    </location>
</feature>
<dbReference type="AlphaFoldDB" id="A0AAE3DUU9"/>
<sequence>MTERELLEQLLNEVKELKTAQNEMKATQDEMKIAQCDISERLDAINMKCDITRKKVDDLALDMKLMERGIRTDIRKLQDTAETIVVVLQGQGLLPKAL</sequence>
<protein>
    <submittedName>
        <fullName evidence="2">Uncharacterized protein</fullName>
    </submittedName>
</protein>
<gene>
    <name evidence="2" type="ORF">LKD71_14455</name>
</gene>
<dbReference type="Proteomes" id="UP001197875">
    <property type="component" value="Unassembled WGS sequence"/>
</dbReference>
<keyword evidence="3" id="KW-1185">Reference proteome</keyword>
<evidence type="ECO:0000313" key="3">
    <source>
        <dbReference type="Proteomes" id="UP001197875"/>
    </source>
</evidence>
<accession>A0AAE3DUU9</accession>
<organism evidence="2 3">
    <name type="scientific">Fusicatenibacter faecihominis</name>
    <dbReference type="NCBI Taxonomy" id="2881276"/>
    <lineage>
        <taxon>Bacteria</taxon>
        <taxon>Bacillati</taxon>
        <taxon>Bacillota</taxon>
        <taxon>Clostridia</taxon>
        <taxon>Lachnospirales</taxon>
        <taxon>Lachnospiraceae</taxon>
        <taxon>Fusicatenibacter</taxon>
    </lineage>
</organism>
<name>A0AAE3DUU9_9FIRM</name>
<dbReference type="EMBL" id="JAJEPR010000034">
    <property type="protein sequence ID" value="MCC2190981.1"/>
    <property type="molecule type" value="Genomic_DNA"/>
</dbReference>
<evidence type="ECO:0000313" key="2">
    <source>
        <dbReference type="EMBL" id="MCC2190981.1"/>
    </source>
</evidence>
<dbReference type="RefSeq" id="WP_227615984.1">
    <property type="nucleotide sequence ID" value="NZ_JAJEPR010000034.1"/>
</dbReference>
<reference evidence="2 3" key="1">
    <citation type="submission" date="2021-10" db="EMBL/GenBank/DDBJ databases">
        <title>Anaerobic single-cell dispensing facilitates the cultivation of human gut bacteria.</title>
        <authorList>
            <person name="Afrizal A."/>
        </authorList>
    </citation>
    <scope>NUCLEOTIDE SEQUENCE [LARGE SCALE GENOMIC DNA]</scope>
    <source>
        <strain evidence="2 3">CLA-AA-H277</strain>
    </source>
</reference>
<evidence type="ECO:0000256" key="1">
    <source>
        <dbReference type="SAM" id="Coils"/>
    </source>
</evidence>
<comment type="caution">
    <text evidence="2">The sequence shown here is derived from an EMBL/GenBank/DDBJ whole genome shotgun (WGS) entry which is preliminary data.</text>
</comment>
<keyword evidence="1" id="KW-0175">Coiled coil</keyword>
<proteinExistence type="predicted"/>